<dbReference type="Proteomes" id="UP001230908">
    <property type="component" value="Unassembled WGS sequence"/>
</dbReference>
<dbReference type="RefSeq" id="WP_308716306.1">
    <property type="nucleotide sequence ID" value="NZ_JAVHUY010000037.1"/>
</dbReference>
<keyword evidence="4" id="KW-1185">Reference proteome</keyword>
<proteinExistence type="predicted"/>
<comment type="caution">
    <text evidence="3">The sequence shown here is derived from an EMBL/GenBank/DDBJ whole genome shotgun (WGS) entry which is preliminary data.</text>
</comment>
<dbReference type="Pfam" id="PF24883">
    <property type="entry name" value="NPHP3_N"/>
    <property type="match status" value="1"/>
</dbReference>
<evidence type="ECO:0000313" key="3">
    <source>
        <dbReference type="EMBL" id="MDQ7909042.1"/>
    </source>
</evidence>
<evidence type="ECO:0000313" key="4">
    <source>
        <dbReference type="Proteomes" id="UP001230908"/>
    </source>
</evidence>
<evidence type="ECO:0000259" key="2">
    <source>
        <dbReference type="Pfam" id="PF24883"/>
    </source>
</evidence>
<organism evidence="3 4">
    <name type="scientific">Phytohabitans maris</name>
    <dbReference type="NCBI Taxonomy" id="3071409"/>
    <lineage>
        <taxon>Bacteria</taxon>
        <taxon>Bacillati</taxon>
        <taxon>Actinomycetota</taxon>
        <taxon>Actinomycetes</taxon>
        <taxon>Micromonosporales</taxon>
        <taxon>Micromonosporaceae</taxon>
    </lineage>
</organism>
<reference evidence="3 4" key="1">
    <citation type="submission" date="2023-08" db="EMBL/GenBank/DDBJ databases">
        <title>Phytohabitans sansha sp. nov., isolated from marine sediment.</title>
        <authorList>
            <person name="Zhao Y."/>
            <person name="Yi K."/>
        </authorList>
    </citation>
    <scope>NUCLEOTIDE SEQUENCE [LARGE SCALE GENOMIC DNA]</scope>
    <source>
        <strain evidence="3 4">ZYX-F-186</strain>
    </source>
</reference>
<feature type="domain" description="Nephrocystin 3-like N-terminal" evidence="2">
    <location>
        <begin position="91"/>
        <end position="235"/>
    </location>
</feature>
<dbReference type="InterPro" id="IPR056884">
    <property type="entry name" value="NPHP3-like_N"/>
</dbReference>
<dbReference type="InterPro" id="IPR011990">
    <property type="entry name" value="TPR-like_helical_dom_sf"/>
</dbReference>
<sequence length="1366" mass="147326">MGLTSATRVNEILRGRGWPADDDQARALLDALGAVGSEVDQGMRLFGAAQRNRPAQVRSSTDSVWWRHSGYIDQLRDMAPHDLLDRRAECDELAEWCRGDERYVWWQAPPSAGKSALMAWFVLHPPPGMWVVSFFVTSRLSGQDDSSAYTTELIEQLAAITGEEIPAAPLDRARDRAALLRRATEMAVAAGRRLVLVLDGLDEDCGTRLGSRMPSIASCLPKRPPDGLRVIVAGRSDPPIPADVDDEHPLRRCRVRHLEPSPYARRVAELAQCELDDVLGGEPERHGGLGRDVIGLVAASGGGLDRQDLEELTGRATYEVDGLLRSVFGRTVAGRADPSSNRSILLFTHETLRAEALSRLGPVALDRYQQKIHAWADSYRLRGWPAETPHYLLRRYFRMLRAAGDLPRMTALATDFVRHDRMLDITYGDHEALTEIKMVQDVIVGQPRPDLAVLGRVAVHHASLAGRNAHVPTGLPSVWVKLGSLQRAASLARSITDPDRQAWALSQIAETLVEAGDTADAESTAAEIALPQVRAWTLCRIATMTPNRAAELVQQARSTIKTDMSAPAPAWLQSGMVKALISARDLPSARFTADSINDEGVRRAAITRIAVAAFSASDVHGCEAHLDAIESGWKRTWARATVAASAAATGDADLADALIAGIEDERSREWATARVAIALVGANQEQGAVSLAQTITDPITAAWAYAGIARAIGGQRAADLADRACSLVLDAHIHPGRVGVVIEIADQLAAVDVDRASAVATSVEKTGYLHMHSDFESENIVRLAEVYAATGQLPRAERMIRTDADPVRTPRWRSSNHRSEFEHRLELQIEAFARIARRAASAGNHDGAVSVASAAPRANVRVLAAVADELAPDSPVLATEIALRAERTARTIENIQHRDGARERLALTLARVDPGIAQTVAEAIPDPAQRQQALANLARNLAFTGSADIAERVARAFPEGPRRVVDLASIASLLADRADPASVSNFIRFVEGLASSVTDLRERSEVLADLARALARDQPDRALEMARAAGRFAGAGRDAVLDVATVIARVDASRAMEIVRELPGKRVGFEARWISVAMVRGGFLNEAELFAKGLADDVVRNSTITELAVLLIELGHLDRAEGLAASLDETPEQVIVALVKKCAAQGDLVTAQAHAERIHGPSYITTALKALIEAAASTGDEKLCRHLIRQTETVLHDHAPASDRVSELAALAHIAAFDQALAVGLVKTAETTANHISMPAAQAFAIRSIARIHLKLGDPASAEKAIDMIAAPDLQAQALAGIAAEAPTNLCRGMLARALALGHWEMSINELEREDSAALLAVAEEAIRMVAAGQALHGSKDIDRWFSIPERDSWRPGPVSYVRLRP</sequence>
<dbReference type="EMBL" id="JAVHUY010000037">
    <property type="protein sequence ID" value="MDQ7909042.1"/>
    <property type="molecule type" value="Genomic_DNA"/>
</dbReference>
<keyword evidence="1" id="KW-0677">Repeat</keyword>
<protein>
    <recommendedName>
        <fullName evidence="2">Nephrocystin 3-like N-terminal domain-containing protein</fullName>
    </recommendedName>
</protein>
<accession>A0ABU0ZPU7</accession>
<dbReference type="Gene3D" id="1.25.40.10">
    <property type="entry name" value="Tetratricopeptide repeat domain"/>
    <property type="match status" value="1"/>
</dbReference>
<gene>
    <name evidence="3" type="ORF">RB614_31415</name>
</gene>
<evidence type="ECO:0000256" key="1">
    <source>
        <dbReference type="ARBA" id="ARBA00022737"/>
    </source>
</evidence>
<name>A0ABU0ZPU7_9ACTN</name>